<dbReference type="GO" id="GO:0016788">
    <property type="term" value="F:hydrolase activity, acting on ester bonds"/>
    <property type="evidence" value="ECO:0007669"/>
    <property type="project" value="UniProtKB-ARBA"/>
</dbReference>
<dbReference type="RefSeq" id="WP_184626073.1">
    <property type="nucleotide sequence ID" value="NZ_JACHCC010000007.1"/>
</dbReference>
<dbReference type="AlphaFoldDB" id="A0A7X0J4S3"/>
<dbReference type="GO" id="GO:0004557">
    <property type="term" value="F:alpha-galactosidase activity"/>
    <property type="evidence" value="ECO:0007669"/>
    <property type="project" value="UniProtKB-EC"/>
</dbReference>
<keyword evidence="1" id="KW-0732">Signal</keyword>
<evidence type="ECO:0000313" key="2">
    <source>
        <dbReference type="EMBL" id="MBB6500865.1"/>
    </source>
</evidence>
<gene>
    <name evidence="2" type="ORF">HDF25_003024</name>
</gene>
<sequence>MIRKIILLALLLANLSVYANNRVDSVPLRVLILGNSITYHGAKASVGWSGNWGMAASAAEKDYVHLLESRIKAVKPDAVIKFGNIADSFERQFWKYNIDAFKEYSKLNADLIILEIGENINDSLAVKNLLGTHLLAFVHELSANKNLKVCLAGSFWPNRNIDRMMKTTCEQNNWLYVDLQGLYQDRAKNTAIIQYSDKGVGRHPSDTGMENIANRIWAKIAYLFK</sequence>
<proteinExistence type="predicted"/>
<dbReference type="InterPro" id="IPR036514">
    <property type="entry name" value="SGNH_hydro_sf"/>
</dbReference>
<name>A0A7X0J4S3_9SPHI</name>
<evidence type="ECO:0000313" key="3">
    <source>
        <dbReference type="Proteomes" id="UP000521017"/>
    </source>
</evidence>
<dbReference type="Gene3D" id="3.40.50.1110">
    <property type="entry name" value="SGNH hydrolase"/>
    <property type="match status" value="1"/>
</dbReference>
<dbReference type="EMBL" id="JACHCC010000007">
    <property type="protein sequence ID" value="MBB6500865.1"/>
    <property type="molecule type" value="Genomic_DNA"/>
</dbReference>
<keyword evidence="2" id="KW-0378">Hydrolase</keyword>
<accession>A0A7X0J4S3</accession>
<feature type="chain" id="PRO_5031146258" evidence="1">
    <location>
        <begin position="20"/>
        <end position="225"/>
    </location>
</feature>
<dbReference type="Proteomes" id="UP000521017">
    <property type="component" value="Unassembled WGS sequence"/>
</dbReference>
<comment type="caution">
    <text evidence="2">The sequence shown here is derived from an EMBL/GenBank/DDBJ whole genome shotgun (WGS) entry which is preliminary data.</text>
</comment>
<organism evidence="2 3">
    <name type="scientific">Pedobacter cryoconitis</name>
    <dbReference type="NCBI Taxonomy" id="188932"/>
    <lineage>
        <taxon>Bacteria</taxon>
        <taxon>Pseudomonadati</taxon>
        <taxon>Bacteroidota</taxon>
        <taxon>Sphingobacteriia</taxon>
        <taxon>Sphingobacteriales</taxon>
        <taxon>Sphingobacteriaceae</taxon>
        <taxon>Pedobacter</taxon>
    </lineage>
</organism>
<dbReference type="EC" id="3.2.1.22" evidence="2"/>
<protein>
    <submittedName>
        <fullName evidence="2">Alpha-galactosidase</fullName>
        <ecNumber evidence="2">3.2.1.22</ecNumber>
    </submittedName>
</protein>
<reference evidence="2 3" key="1">
    <citation type="submission" date="2020-08" db="EMBL/GenBank/DDBJ databases">
        <title>Genomic Encyclopedia of Type Strains, Phase IV (KMG-V): Genome sequencing to study the core and pangenomes of soil and plant-associated prokaryotes.</title>
        <authorList>
            <person name="Whitman W."/>
        </authorList>
    </citation>
    <scope>NUCLEOTIDE SEQUENCE [LARGE SCALE GENOMIC DNA]</scope>
    <source>
        <strain evidence="2 3">M2T3</strain>
    </source>
</reference>
<dbReference type="SUPFAM" id="SSF52266">
    <property type="entry name" value="SGNH hydrolase"/>
    <property type="match status" value="1"/>
</dbReference>
<evidence type="ECO:0000256" key="1">
    <source>
        <dbReference type="SAM" id="SignalP"/>
    </source>
</evidence>
<keyword evidence="2" id="KW-0326">Glycosidase</keyword>
<feature type="signal peptide" evidence="1">
    <location>
        <begin position="1"/>
        <end position="19"/>
    </location>
</feature>